<proteinExistence type="predicted"/>
<organism evidence="1 2">
    <name type="scientific">Haematococcus lacustris</name>
    <name type="common">Green alga</name>
    <name type="synonym">Haematococcus pluvialis</name>
    <dbReference type="NCBI Taxonomy" id="44745"/>
    <lineage>
        <taxon>Eukaryota</taxon>
        <taxon>Viridiplantae</taxon>
        <taxon>Chlorophyta</taxon>
        <taxon>core chlorophytes</taxon>
        <taxon>Chlorophyceae</taxon>
        <taxon>CS clade</taxon>
        <taxon>Chlamydomonadales</taxon>
        <taxon>Haematococcaceae</taxon>
        <taxon>Haematococcus</taxon>
    </lineage>
</organism>
<dbReference type="EMBL" id="BLLF01001550">
    <property type="protein sequence ID" value="GFH19972.1"/>
    <property type="molecule type" value="Genomic_DNA"/>
</dbReference>
<gene>
    <name evidence="1" type="ORF">HaLaN_17015</name>
</gene>
<evidence type="ECO:0000313" key="1">
    <source>
        <dbReference type="EMBL" id="GFH19972.1"/>
    </source>
</evidence>
<dbReference type="Proteomes" id="UP000485058">
    <property type="component" value="Unassembled WGS sequence"/>
</dbReference>
<feature type="non-terminal residue" evidence="1">
    <location>
        <position position="100"/>
    </location>
</feature>
<dbReference type="AlphaFoldDB" id="A0A699ZVK5"/>
<evidence type="ECO:0000313" key="2">
    <source>
        <dbReference type="Proteomes" id="UP000485058"/>
    </source>
</evidence>
<protein>
    <submittedName>
        <fullName evidence="1">DUF1336 domain-containing protein</fullName>
    </submittedName>
</protein>
<name>A0A699ZVK5_HAELA</name>
<accession>A0A699ZVK5</accession>
<keyword evidence="2" id="KW-1185">Reference proteome</keyword>
<comment type="caution">
    <text evidence="1">The sequence shown here is derived from an EMBL/GenBank/DDBJ whole genome shotgun (WGS) entry which is preliminary data.</text>
</comment>
<reference evidence="1 2" key="1">
    <citation type="submission" date="2020-02" db="EMBL/GenBank/DDBJ databases">
        <title>Draft genome sequence of Haematococcus lacustris strain NIES-144.</title>
        <authorList>
            <person name="Morimoto D."/>
            <person name="Nakagawa S."/>
            <person name="Yoshida T."/>
            <person name="Sawayama S."/>
        </authorList>
    </citation>
    <scope>NUCLEOTIDE SEQUENCE [LARGE SCALE GENOMIC DNA]</scope>
    <source>
        <strain evidence="1 2">NIES-144</strain>
    </source>
</reference>
<sequence>MADVVVWRKIRLFRDKDPRNRKSWYLDRRCVLVPSSPWDIPPSPRHMFVRPRSTWAVVAALRNKVDPIQLFTFEIKWPAAWYPSGYSSFLLGFTQLSEAR</sequence>